<dbReference type="AlphaFoldDB" id="A0A6C0HML8"/>
<protein>
    <submittedName>
        <fullName evidence="2">Uncharacterized protein</fullName>
    </submittedName>
</protein>
<evidence type="ECO:0000256" key="1">
    <source>
        <dbReference type="SAM" id="MobiDB-lite"/>
    </source>
</evidence>
<name>A0A6C0HML8_9ZZZZ</name>
<feature type="region of interest" description="Disordered" evidence="1">
    <location>
        <begin position="145"/>
        <end position="168"/>
    </location>
</feature>
<evidence type="ECO:0000313" key="2">
    <source>
        <dbReference type="EMBL" id="QHT81931.1"/>
    </source>
</evidence>
<organism evidence="2">
    <name type="scientific">viral metagenome</name>
    <dbReference type="NCBI Taxonomy" id="1070528"/>
    <lineage>
        <taxon>unclassified sequences</taxon>
        <taxon>metagenomes</taxon>
        <taxon>organismal metagenomes</taxon>
    </lineage>
</organism>
<dbReference type="EMBL" id="MN739993">
    <property type="protein sequence ID" value="QHT81931.1"/>
    <property type="molecule type" value="Genomic_DNA"/>
</dbReference>
<reference evidence="2" key="1">
    <citation type="journal article" date="2020" name="Nature">
        <title>Giant virus diversity and host interactions through global metagenomics.</title>
        <authorList>
            <person name="Schulz F."/>
            <person name="Roux S."/>
            <person name="Paez-Espino D."/>
            <person name="Jungbluth S."/>
            <person name="Walsh D.A."/>
            <person name="Denef V.J."/>
            <person name="McMahon K.D."/>
            <person name="Konstantinidis K.T."/>
            <person name="Eloe-Fadrosh E.A."/>
            <person name="Kyrpides N.C."/>
            <person name="Woyke T."/>
        </authorList>
    </citation>
    <scope>NUCLEOTIDE SEQUENCE</scope>
    <source>
        <strain evidence="2">GVMAG-M-3300023184-160</strain>
    </source>
</reference>
<sequence length="168" mass="19300">MNIDYDNELNVRIMERVQASQPLQPLYDPRPASTKYTLFQTTPEPQKSTEPLHQYKEYSTENTFHPGNRGPVDYYAKHIDQESTLRSQFAALQKADAAVYIPETHSDLYVYSSYKPDPGHSITQAVSRSVSQKESSPFFNMTRLHYRQPSKAESKERTGQGVKLSPIR</sequence>
<accession>A0A6C0HML8</accession>
<proteinExistence type="predicted"/>